<dbReference type="GO" id="GO:0046872">
    <property type="term" value="F:metal ion binding"/>
    <property type="evidence" value="ECO:0007669"/>
    <property type="project" value="InterPro"/>
</dbReference>
<evidence type="ECO:0000313" key="2">
    <source>
        <dbReference type="EMBL" id="MBB5805368.1"/>
    </source>
</evidence>
<protein>
    <recommendedName>
        <fullName evidence="1">Mycothiol-dependent maleylpyruvate isomerase metal-binding domain-containing protein</fullName>
    </recommendedName>
</protein>
<dbReference type="Pfam" id="PF11716">
    <property type="entry name" value="MDMPI_N"/>
    <property type="match status" value="1"/>
</dbReference>
<evidence type="ECO:0000259" key="1">
    <source>
        <dbReference type="Pfam" id="PF11716"/>
    </source>
</evidence>
<name>A0A7W9HN60_9PSEU</name>
<accession>A0A7W9HN60</accession>
<sequence length="199" mass="21433">MLVGRDVTEVAELCGAFLEGAVDRDWTAVVPGMDWTVAKTIAHACDCLLWYATDITAGSVELSTWEAAVRPDSSPAELVRTLRAFASVLAAVVEATPEDALGWHPWGLADPAGFAGMGCDEMLVHTHDAARGLGLEFAMPPEFARKVLTRMFPEAPTDRDPVRTLLWANGRIPLDDLPKRTGWRWHCAPLGSPALASGA</sequence>
<dbReference type="InterPro" id="IPR034660">
    <property type="entry name" value="DinB/YfiT-like"/>
</dbReference>
<dbReference type="SUPFAM" id="SSF109854">
    <property type="entry name" value="DinB/YfiT-like putative metalloenzymes"/>
    <property type="match status" value="1"/>
</dbReference>
<reference evidence="2 3" key="1">
    <citation type="submission" date="2020-08" db="EMBL/GenBank/DDBJ databases">
        <title>Sequencing the genomes of 1000 actinobacteria strains.</title>
        <authorList>
            <person name="Klenk H.-P."/>
        </authorList>
    </citation>
    <scope>NUCLEOTIDE SEQUENCE [LARGE SCALE GENOMIC DNA]</scope>
    <source>
        <strain evidence="2 3">DSM 45486</strain>
    </source>
</reference>
<proteinExistence type="predicted"/>
<dbReference type="RefSeq" id="WP_312869472.1">
    <property type="nucleotide sequence ID" value="NZ_JACHMO010000001.1"/>
</dbReference>
<comment type="caution">
    <text evidence="2">The sequence shown here is derived from an EMBL/GenBank/DDBJ whole genome shotgun (WGS) entry which is preliminary data.</text>
</comment>
<gene>
    <name evidence="2" type="ORF">F4560_005136</name>
</gene>
<dbReference type="EMBL" id="JACHMO010000001">
    <property type="protein sequence ID" value="MBB5805368.1"/>
    <property type="molecule type" value="Genomic_DNA"/>
</dbReference>
<organism evidence="2 3">
    <name type="scientific">Saccharothrix ecbatanensis</name>
    <dbReference type="NCBI Taxonomy" id="1105145"/>
    <lineage>
        <taxon>Bacteria</taxon>
        <taxon>Bacillati</taxon>
        <taxon>Actinomycetota</taxon>
        <taxon>Actinomycetes</taxon>
        <taxon>Pseudonocardiales</taxon>
        <taxon>Pseudonocardiaceae</taxon>
        <taxon>Saccharothrix</taxon>
    </lineage>
</organism>
<feature type="domain" description="Mycothiol-dependent maleylpyruvate isomerase metal-binding" evidence="1">
    <location>
        <begin position="14"/>
        <end position="130"/>
    </location>
</feature>
<evidence type="ECO:0000313" key="3">
    <source>
        <dbReference type="Proteomes" id="UP000552097"/>
    </source>
</evidence>
<dbReference type="Proteomes" id="UP000552097">
    <property type="component" value="Unassembled WGS sequence"/>
</dbReference>
<keyword evidence="3" id="KW-1185">Reference proteome</keyword>
<dbReference type="InterPro" id="IPR024344">
    <property type="entry name" value="MDMPI_metal-binding"/>
</dbReference>
<dbReference type="AlphaFoldDB" id="A0A7W9HN60"/>